<reference evidence="5" key="1">
    <citation type="journal article" date="2019" name="Int. J. Syst. Evol. Microbiol.">
        <title>The Global Catalogue of Microorganisms (GCM) 10K type strain sequencing project: providing services to taxonomists for standard genome sequencing and annotation.</title>
        <authorList>
            <consortium name="The Broad Institute Genomics Platform"/>
            <consortium name="The Broad Institute Genome Sequencing Center for Infectious Disease"/>
            <person name="Wu L."/>
            <person name="Ma J."/>
        </authorList>
    </citation>
    <scope>NUCLEOTIDE SEQUENCE [LARGE SCALE GENOMIC DNA]</scope>
    <source>
        <strain evidence="5">JCM 17975</strain>
    </source>
</reference>
<feature type="region of interest" description="Disordered" evidence="1">
    <location>
        <begin position="38"/>
        <end position="65"/>
    </location>
</feature>
<dbReference type="PROSITE" id="PS50093">
    <property type="entry name" value="PKD"/>
    <property type="match status" value="1"/>
</dbReference>
<name>A0ABP8Y130_9MICO</name>
<dbReference type="RefSeq" id="WP_253872357.1">
    <property type="nucleotide sequence ID" value="NZ_BAABHM010000032.1"/>
</dbReference>
<feature type="chain" id="PRO_5047320178" evidence="2">
    <location>
        <begin position="25"/>
        <end position="301"/>
    </location>
</feature>
<evidence type="ECO:0000259" key="3">
    <source>
        <dbReference type="PROSITE" id="PS50093"/>
    </source>
</evidence>
<keyword evidence="5" id="KW-1185">Reference proteome</keyword>
<protein>
    <submittedName>
        <fullName evidence="4">ATP/GTP-binding protein</fullName>
    </submittedName>
</protein>
<organism evidence="4 5">
    <name type="scientific">Promicromonospora umidemergens</name>
    <dbReference type="NCBI Taxonomy" id="629679"/>
    <lineage>
        <taxon>Bacteria</taxon>
        <taxon>Bacillati</taxon>
        <taxon>Actinomycetota</taxon>
        <taxon>Actinomycetes</taxon>
        <taxon>Micrococcales</taxon>
        <taxon>Promicromonosporaceae</taxon>
        <taxon>Promicromonospora</taxon>
    </lineage>
</organism>
<evidence type="ECO:0000256" key="2">
    <source>
        <dbReference type="SAM" id="SignalP"/>
    </source>
</evidence>
<dbReference type="EMBL" id="BAABHM010000032">
    <property type="protein sequence ID" value="GAA4719651.1"/>
    <property type="molecule type" value="Genomic_DNA"/>
</dbReference>
<comment type="caution">
    <text evidence="4">The sequence shown here is derived from an EMBL/GenBank/DDBJ whole genome shotgun (WGS) entry which is preliminary data.</text>
</comment>
<proteinExistence type="predicted"/>
<keyword evidence="2" id="KW-0732">Signal</keyword>
<evidence type="ECO:0000256" key="1">
    <source>
        <dbReference type="SAM" id="MobiDB-lite"/>
    </source>
</evidence>
<dbReference type="InterPro" id="IPR000601">
    <property type="entry name" value="PKD_dom"/>
</dbReference>
<feature type="domain" description="PKD" evidence="3">
    <location>
        <begin position="221"/>
        <end position="265"/>
    </location>
</feature>
<sequence>MLRRVLPVLALCASLLVVASPASADVFCNPKSGICTGDAEETDSGGSTGDGIEAPADKPADGGEVTCTNRGKKVPCRSVAGVWNGSCYVKAVKPPPRAIDPVWEGHTDGLIVTCTPPACVERPDQSWVPDCAFDRWIPSLPDPSGPDPEQLALRAVSQMDLNPIDIGIVPEEGPDRVGIVGMPQWMWVNEPVPNTFGPISMTATAGSASVTATASVDKVVWDMGDGTTVTCNGSGTVYEDRFDIMDSPDCGHRYTKQGEYEVTATSYWTVQWEGMGQRGTILRDFEAKANIVMGEAQVITQ</sequence>
<dbReference type="Gene3D" id="2.60.40.10">
    <property type="entry name" value="Immunoglobulins"/>
    <property type="match status" value="1"/>
</dbReference>
<gene>
    <name evidence="4" type="ORF">GCM10023198_49530</name>
</gene>
<feature type="signal peptide" evidence="2">
    <location>
        <begin position="1"/>
        <end position="24"/>
    </location>
</feature>
<dbReference type="Proteomes" id="UP001500843">
    <property type="component" value="Unassembled WGS sequence"/>
</dbReference>
<dbReference type="InterPro" id="IPR013783">
    <property type="entry name" value="Ig-like_fold"/>
</dbReference>
<evidence type="ECO:0000313" key="5">
    <source>
        <dbReference type="Proteomes" id="UP001500843"/>
    </source>
</evidence>
<accession>A0ABP8Y130</accession>
<evidence type="ECO:0000313" key="4">
    <source>
        <dbReference type="EMBL" id="GAA4719651.1"/>
    </source>
</evidence>